<sequence>MSILGCLLAVLPPAAEECSAEPAKASFQRKGPIIAVEIPWIRSRVNSVTASSTVSTPSPQQLATGTLCLRPDVYGYVYEALNTAKIA</sequence>
<dbReference type="AlphaFoldDB" id="A0AAJ0BK90"/>
<feature type="signal peptide" evidence="1">
    <location>
        <begin position="1"/>
        <end position="20"/>
    </location>
</feature>
<dbReference type="EMBL" id="MU839830">
    <property type="protein sequence ID" value="KAK1757431.1"/>
    <property type="molecule type" value="Genomic_DNA"/>
</dbReference>
<reference evidence="2" key="1">
    <citation type="submission" date="2023-06" db="EMBL/GenBank/DDBJ databases">
        <title>Genome-scale phylogeny and comparative genomics of the fungal order Sordariales.</title>
        <authorList>
            <consortium name="Lawrence Berkeley National Laboratory"/>
            <person name="Hensen N."/>
            <person name="Bonometti L."/>
            <person name="Westerberg I."/>
            <person name="Brannstrom I.O."/>
            <person name="Guillou S."/>
            <person name="Cros-Aarteil S."/>
            <person name="Calhoun S."/>
            <person name="Haridas S."/>
            <person name="Kuo A."/>
            <person name="Mondo S."/>
            <person name="Pangilinan J."/>
            <person name="Riley R."/>
            <person name="Labutti K."/>
            <person name="Andreopoulos B."/>
            <person name="Lipzen A."/>
            <person name="Chen C."/>
            <person name="Yanf M."/>
            <person name="Daum C."/>
            <person name="Ng V."/>
            <person name="Clum A."/>
            <person name="Steindorff A."/>
            <person name="Ohm R."/>
            <person name="Martin F."/>
            <person name="Silar P."/>
            <person name="Natvig D."/>
            <person name="Lalanne C."/>
            <person name="Gautier V."/>
            <person name="Ament-Velasquez S.L."/>
            <person name="Kruys A."/>
            <person name="Hutchinson M.I."/>
            <person name="Powell A.J."/>
            <person name="Barry K."/>
            <person name="Miller A.N."/>
            <person name="Grigoriev I.V."/>
            <person name="Debuchy R."/>
            <person name="Gladieux P."/>
            <person name="Thoren M.H."/>
            <person name="Johannesson H."/>
        </authorList>
    </citation>
    <scope>NUCLEOTIDE SEQUENCE</scope>
    <source>
        <strain evidence="2">PSN4</strain>
    </source>
</reference>
<feature type="chain" id="PRO_5042506559" evidence="1">
    <location>
        <begin position="21"/>
        <end position="87"/>
    </location>
</feature>
<proteinExistence type="predicted"/>
<organism evidence="2 3">
    <name type="scientific">Echria macrotheca</name>
    <dbReference type="NCBI Taxonomy" id="438768"/>
    <lineage>
        <taxon>Eukaryota</taxon>
        <taxon>Fungi</taxon>
        <taxon>Dikarya</taxon>
        <taxon>Ascomycota</taxon>
        <taxon>Pezizomycotina</taxon>
        <taxon>Sordariomycetes</taxon>
        <taxon>Sordariomycetidae</taxon>
        <taxon>Sordariales</taxon>
        <taxon>Schizotheciaceae</taxon>
        <taxon>Echria</taxon>
    </lineage>
</organism>
<protein>
    <submittedName>
        <fullName evidence="2">Uncharacterized protein</fullName>
    </submittedName>
</protein>
<gene>
    <name evidence="2" type="ORF">QBC47DRAFT_156186</name>
</gene>
<dbReference type="Proteomes" id="UP001239445">
    <property type="component" value="Unassembled WGS sequence"/>
</dbReference>
<comment type="caution">
    <text evidence="2">The sequence shown here is derived from an EMBL/GenBank/DDBJ whole genome shotgun (WGS) entry which is preliminary data.</text>
</comment>
<evidence type="ECO:0000313" key="3">
    <source>
        <dbReference type="Proteomes" id="UP001239445"/>
    </source>
</evidence>
<evidence type="ECO:0000256" key="1">
    <source>
        <dbReference type="SAM" id="SignalP"/>
    </source>
</evidence>
<name>A0AAJ0BK90_9PEZI</name>
<evidence type="ECO:0000313" key="2">
    <source>
        <dbReference type="EMBL" id="KAK1757431.1"/>
    </source>
</evidence>
<accession>A0AAJ0BK90</accession>
<keyword evidence="1" id="KW-0732">Signal</keyword>
<keyword evidence="3" id="KW-1185">Reference proteome</keyword>